<feature type="compositionally biased region" description="Gly residues" evidence="11">
    <location>
        <begin position="156"/>
        <end position="188"/>
    </location>
</feature>
<sequence>MDIVSNLAKLSPKNPPKIGDGFESVLVNQAYFGQNREMVSKGDLSSSVDSMGYDGGVLPQDLTGGMESMGYDCGVGSPGSLSVQGQQRTKRMRTSFKHHQLRTMKSYFAINQNPDAKDLKQLAQKTGLSKRVLQVWFQNARAKWRRNMMRQENGQQTGGGPGGPHGGGGSGGGGAGAGSGGDGAVGGAANPGGGGLGLGGLADATLEELHHHHTHHLVGPHGPHGMHPHGAMAAGALTLADLY</sequence>
<keyword evidence="6 9" id="KW-0238">DNA-binding</keyword>
<protein>
    <submittedName>
        <fullName evidence="13">LIM/homeobox protein Lhx9</fullName>
    </submittedName>
</protein>
<dbReference type="PANTHER" id="PTHR24208:SF168">
    <property type="entry name" value="PROTEIN APTEROUS"/>
    <property type="match status" value="1"/>
</dbReference>
<dbReference type="EMBL" id="JAHWGI010001147">
    <property type="protein sequence ID" value="KAK3923504.1"/>
    <property type="molecule type" value="Genomic_DNA"/>
</dbReference>
<evidence type="ECO:0000256" key="4">
    <source>
        <dbReference type="ARBA" id="ARBA00022833"/>
    </source>
</evidence>
<reference evidence="13" key="1">
    <citation type="submission" date="2021-07" db="EMBL/GenBank/DDBJ databases">
        <authorList>
            <person name="Catto M.A."/>
            <person name="Jacobson A."/>
            <person name="Kennedy G."/>
            <person name="Labadie P."/>
            <person name="Hunt B.G."/>
            <person name="Srinivasan R."/>
        </authorList>
    </citation>
    <scope>NUCLEOTIDE SEQUENCE</scope>
    <source>
        <strain evidence="13">PL_HMW_Pooled</strain>
        <tissue evidence="13">Head</tissue>
    </source>
</reference>
<keyword evidence="4" id="KW-0862">Zinc</keyword>
<dbReference type="CDD" id="cd00086">
    <property type="entry name" value="homeodomain"/>
    <property type="match status" value="1"/>
</dbReference>
<accession>A0AAE1HLN3</accession>
<dbReference type="AlphaFoldDB" id="A0AAE1HLN3"/>
<evidence type="ECO:0000256" key="11">
    <source>
        <dbReference type="SAM" id="MobiDB-lite"/>
    </source>
</evidence>
<evidence type="ECO:0000256" key="3">
    <source>
        <dbReference type="ARBA" id="ARBA00022737"/>
    </source>
</evidence>
<dbReference type="InterPro" id="IPR009057">
    <property type="entry name" value="Homeodomain-like_sf"/>
</dbReference>
<keyword evidence="8 9" id="KW-0539">Nucleus</keyword>
<dbReference type="Pfam" id="PF00046">
    <property type="entry name" value="Homeodomain"/>
    <property type="match status" value="1"/>
</dbReference>
<keyword evidence="5" id="KW-0440">LIM domain</keyword>
<keyword evidence="14" id="KW-1185">Reference proteome</keyword>
<dbReference type="GO" id="GO:0000977">
    <property type="term" value="F:RNA polymerase II transcription regulatory region sequence-specific DNA binding"/>
    <property type="evidence" value="ECO:0007669"/>
    <property type="project" value="TreeGrafter"/>
</dbReference>
<evidence type="ECO:0000256" key="9">
    <source>
        <dbReference type="PROSITE-ProRule" id="PRU00108"/>
    </source>
</evidence>
<feature type="DNA-binding region" description="Homeobox" evidence="9">
    <location>
        <begin position="89"/>
        <end position="148"/>
    </location>
</feature>
<keyword evidence="3" id="KW-0677">Repeat</keyword>
<gene>
    <name evidence="13" type="ORF">KUF71_001912</name>
</gene>
<dbReference type="InterPro" id="IPR017970">
    <property type="entry name" value="Homeobox_CS"/>
</dbReference>
<evidence type="ECO:0000256" key="6">
    <source>
        <dbReference type="ARBA" id="ARBA00023125"/>
    </source>
</evidence>
<evidence type="ECO:0000256" key="8">
    <source>
        <dbReference type="ARBA" id="ARBA00023242"/>
    </source>
</evidence>
<proteinExistence type="predicted"/>
<evidence type="ECO:0000313" key="13">
    <source>
        <dbReference type="EMBL" id="KAK3923504.1"/>
    </source>
</evidence>
<dbReference type="PANTHER" id="PTHR24208">
    <property type="entry name" value="LIM/HOMEOBOX PROTEIN LHX"/>
    <property type="match status" value="1"/>
</dbReference>
<dbReference type="FunFam" id="1.10.10.60:FF:000027">
    <property type="entry name" value="LIM/homeobox protein Lhx9"/>
    <property type="match status" value="1"/>
</dbReference>
<reference evidence="13" key="2">
    <citation type="journal article" date="2023" name="BMC Genomics">
        <title>Pest status, molecular evolution, and epigenetic factors derived from the genome assembly of Frankliniella fusca, a thysanopteran phytovirus vector.</title>
        <authorList>
            <person name="Catto M.A."/>
            <person name="Labadie P.E."/>
            <person name="Jacobson A.L."/>
            <person name="Kennedy G.G."/>
            <person name="Srinivasan R."/>
            <person name="Hunt B.G."/>
        </authorList>
    </citation>
    <scope>NUCLEOTIDE SEQUENCE</scope>
    <source>
        <strain evidence="13">PL_HMW_Pooled</strain>
    </source>
</reference>
<keyword evidence="2" id="KW-0479">Metal-binding</keyword>
<dbReference type="SMART" id="SM00389">
    <property type="entry name" value="HOX"/>
    <property type="match status" value="1"/>
</dbReference>
<feature type="domain" description="Homeobox" evidence="12">
    <location>
        <begin position="87"/>
        <end position="147"/>
    </location>
</feature>
<comment type="subcellular location">
    <subcellularLocation>
        <location evidence="1 9 10">Nucleus</location>
    </subcellularLocation>
</comment>
<name>A0AAE1HLN3_9NEOP</name>
<dbReference type="PROSITE" id="PS50071">
    <property type="entry name" value="HOMEOBOX_2"/>
    <property type="match status" value="1"/>
</dbReference>
<evidence type="ECO:0000256" key="1">
    <source>
        <dbReference type="ARBA" id="ARBA00004123"/>
    </source>
</evidence>
<evidence type="ECO:0000256" key="5">
    <source>
        <dbReference type="ARBA" id="ARBA00023038"/>
    </source>
</evidence>
<comment type="caution">
    <text evidence="13">The sequence shown here is derived from an EMBL/GenBank/DDBJ whole genome shotgun (WGS) entry which is preliminary data.</text>
</comment>
<dbReference type="Proteomes" id="UP001219518">
    <property type="component" value="Unassembled WGS sequence"/>
</dbReference>
<dbReference type="PROSITE" id="PS00027">
    <property type="entry name" value="HOMEOBOX_1"/>
    <property type="match status" value="1"/>
</dbReference>
<feature type="region of interest" description="Disordered" evidence="11">
    <location>
        <begin position="152"/>
        <end position="188"/>
    </location>
</feature>
<dbReference type="GO" id="GO:0000981">
    <property type="term" value="F:DNA-binding transcription factor activity, RNA polymerase II-specific"/>
    <property type="evidence" value="ECO:0007669"/>
    <property type="project" value="InterPro"/>
</dbReference>
<dbReference type="GO" id="GO:0005634">
    <property type="term" value="C:nucleus"/>
    <property type="evidence" value="ECO:0007669"/>
    <property type="project" value="UniProtKB-SubCell"/>
</dbReference>
<evidence type="ECO:0000256" key="10">
    <source>
        <dbReference type="RuleBase" id="RU000682"/>
    </source>
</evidence>
<organism evidence="13 14">
    <name type="scientific">Frankliniella fusca</name>
    <dbReference type="NCBI Taxonomy" id="407009"/>
    <lineage>
        <taxon>Eukaryota</taxon>
        <taxon>Metazoa</taxon>
        <taxon>Ecdysozoa</taxon>
        <taxon>Arthropoda</taxon>
        <taxon>Hexapoda</taxon>
        <taxon>Insecta</taxon>
        <taxon>Pterygota</taxon>
        <taxon>Neoptera</taxon>
        <taxon>Paraneoptera</taxon>
        <taxon>Thysanoptera</taxon>
        <taxon>Terebrantia</taxon>
        <taxon>Thripoidea</taxon>
        <taxon>Thripidae</taxon>
        <taxon>Frankliniella</taxon>
    </lineage>
</organism>
<dbReference type="InterPro" id="IPR050453">
    <property type="entry name" value="LIM_Homeobox_TF"/>
</dbReference>
<keyword evidence="7 9" id="KW-0371">Homeobox</keyword>
<evidence type="ECO:0000256" key="2">
    <source>
        <dbReference type="ARBA" id="ARBA00022723"/>
    </source>
</evidence>
<dbReference type="GO" id="GO:0030182">
    <property type="term" value="P:neuron differentiation"/>
    <property type="evidence" value="ECO:0007669"/>
    <property type="project" value="TreeGrafter"/>
</dbReference>
<evidence type="ECO:0000256" key="7">
    <source>
        <dbReference type="ARBA" id="ARBA00023155"/>
    </source>
</evidence>
<dbReference type="Gene3D" id="1.10.10.60">
    <property type="entry name" value="Homeodomain-like"/>
    <property type="match status" value="1"/>
</dbReference>
<evidence type="ECO:0000313" key="14">
    <source>
        <dbReference type="Proteomes" id="UP001219518"/>
    </source>
</evidence>
<evidence type="ECO:0000259" key="12">
    <source>
        <dbReference type="PROSITE" id="PS50071"/>
    </source>
</evidence>
<dbReference type="InterPro" id="IPR001356">
    <property type="entry name" value="HD"/>
</dbReference>
<dbReference type="GO" id="GO:0046872">
    <property type="term" value="F:metal ion binding"/>
    <property type="evidence" value="ECO:0007669"/>
    <property type="project" value="UniProtKB-KW"/>
</dbReference>
<dbReference type="SUPFAM" id="SSF46689">
    <property type="entry name" value="Homeodomain-like"/>
    <property type="match status" value="1"/>
</dbReference>